<dbReference type="AlphaFoldDB" id="A0A0E9N685"/>
<comment type="caution">
    <text evidence="2">The sequence shown here is derived from an EMBL/GenBank/DDBJ whole genome shotgun (WGS) entry which is preliminary data.</text>
</comment>
<dbReference type="Proteomes" id="UP000033121">
    <property type="component" value="Unassembled WGS sequence"/>
</dbReference>
<dbReference type="OrthoDB" id="9815829at2"/>
<evidence type="ECO:0000313" key="2">
    <source>
        <dbReference type="EMBL" id="GAO45221.1"/>
    </source>
</evidence>
<reference evidence="2 3" key="1">
    <citation type="submission" date="2015-04" db="EMBL/GenBank/DDBJ databases">
        <title>Whole genome shotgun sequence of Flavihumibacter petaseus NBRC 106054.</title>
        <authorList>
            <person name="Miyazawa S."/>
            <person name="Hosoyama A."/>
            <person name="Hashimoto M."/>
            <person name="Noguchi M."/>
            <person name="Tsuchikane K."/>
            <person name="Ohji S."/>
            <person name="Yamazoe A."/>
            <person name="Ichikawa N."/>
            <person name="Kimura A."/>
            <person name="Fujita N."/>
        </authorList>
    </citation>
    <scope>NUCLEOTIDE SEQUENCE [LARGE SCALE GENOMIC DNA]</scope>
    <source>
        <strain evidence="2 3">NBRC 106054</strain>
    </source>
</reference>
<dbReference type="GO" id="GO:0016758">
    <property type="term" value="F:hexosyltransferase activity"/>
    <property type="evidence" value="ECO:0007669"/>
    <property type="project" value="UniProtKB-ARBA"/>
</dbReference>
<organism evidence="2 3">
    <name type="scientific">Flavihumibacter petaseus NBRC 106054</name>
    <dbReference type="NCBI Taxonomy" id="1220578"/>
    <lineage>
        <taxon>Bacteria</taxon>
        <taxon>Pseudomonadati</taxon>
        <taxon>Bacteroidota</taxon>
        <taxon>Chitinophagia</taxon>
        <taxon>Chitinophagales</taxon>
        <taxon>Chitinophagaceae</taxon>
        <taxon>Flavihumibacter</taxon>
    </lineage>
</organism>
<evidence type="ECO:0000313" key="3">
    <source>
        <dbReference type="Proteomes" id="UP000033121"/>
    </source>
</evidence>
<sequence>MPVVSVLMTSYNRERYIGAAIESVLNSTYPDFELIITDDRSSDTTVSIAKQFAEKDHRIRVHINEKNLGDYGNRNKVASLATGKYLKYVDADDLIYPWGLELMVGMMEQFPDAGWGLCSLNQDKARPFPFELQPDSAYEYHYLGPGLFNKAPLSAIIRKSAFDEVGGFENIRMAGDFNMWHKLARKHPVVLMPHGLVWYREHDSQEMNDYHRYLQVYQGIIRKYLVENDCPLSPEKIQKALVRLRSSYKREMLRGIATLNKTRALENFRLYRQL</sequence>
<dbReference type="RefSeq" id="WP_052956088.1">
    <property type="nucleotide sequence ID" value="NZ_BBWV01000004.1"/>
</dbReference>
<dbReference type="PANTHER" id="PTHR22916:SF3">
    <property type="entry name" value="UDP-GLCNAC:BETAGAL BETA-1,3-N-ACETYLGLUCOSAMINYLTRANSFERASE-LIKE PROTEIN 1"/>
    <property type="match status" value="1"/>
</dbReference>
<keyword evidence="2" id="KW-0808">Transferase</keyword>
<accession>A0A0E9N685</accession>
<name>A0A0E9N685_9BACT</name>
<evidence type="ECO:0000259" key="1">
    <source>
        <dbReference type="Pfam" id="PF00535"/>
    </source>
</evidence>
<dbReference type="Pfam" id="PF00535">
    <property type="entry name" value="Glycos_transf_2"/>
    <property type="match status" value="1"/>
</dbReference>
<dbReference type="InterPro" id="IPR001173">
    <property type="entry name" value="Glyco_trans_2-like"/>
</dbReference>
<dbReference type="CDD" id="cd00761">
    <property type="entry name" value="Glyco_tranf_GTA_type"/>
    <property type="match status" value="1"/>
</dbReference>
<gene>
    <name evidence="2" type="ORF">FPE01S_04_04650</name>
</gene>
<proteinExistence type="predicted"/>
<dbReference type="Gene3D" id="3.90.550.10">
    <property type="entry name" value="Spore Coat Polysaccharide Biosynthesis Protein SpsA, Chain A"/>
    <property type="match status" value="1"/>
</dbReference>
<dbReference type="InterPro" id="IPR029044">
    <property type="entry name" value="Nucleotide-diphossugar_trans"/>
</dbReference>
<protein>
    <submittedName>
        <fullName evidence="2">Putative glycosyltransferase</fullName>
    </submittedName>
</protein>
<dbReference type="PANTHER" id="PTHR22916">
    <property type="entry name" value="GLYCOSYLTRANSFERASE"/>
    <property type="match status" value="1"/>
</dbReference>
<keyword evidence="3" id="KW-1185">Reference proteome</keyword>
<dbReference type="STRING" id="1220578.FPE01S_04_04650"/>
<feature type="domain" description="Glycosyltransferase 2-like" evidence="1">
    <location>
        <begin position="5"/>
        <end position="165"/>
    </location>
</feature>
<dbReference type="EMBL" id="BBWV01000004">
    <property type="protein sequence ID" value="GAO45221.1"/>
    <property type="molecule type" value="Genomic_DNA"/>
</dbReference>
<dbReference type="SUPFAM" id="SSF53448">
    <property type="entry name" value="Nucleotide-diphospho-sugar transferases"/>
    <property type="match status" value="1"/>
</dbReference>